<keyword evidence="5" id="KW-1185">Reference proteome</keyword>
<sequence>MPRSRTPKKTIQKILDISLKLFNTHGFVEVKMQDIVDKLAAQGLSKGAIYHHFRNKEEILEEILARYEHEINNISHIGLYSSNSRDKLKGIILRHFSLIIAHKVFIRNSREIFGSSLALAYRLRHNTHICPILESIIEEGNADASLNVAYPKAASEMLFWAMYVWLDNVLYPLQQNEYIHKLRHLRIMCEGVGLSLIDEDFNMKALEVWRELML</sequence>
<dbReference type="Proteomes" id="UP000256599">
    <property type="component" value="Unassembled WGS sequence"/>
</dbReference>
<name>A0A3D8I594_9HELI</name>
<reference evidence="4 5" key="1">
    <citation type="submission" date="2018-04" db="EMBL/GenBank/DDBJ databases">
        <title>Novel Campyloabacter and Helicobacter Species and Strains.</title>
        <authorList>
            <person name="Mannion A.J."/>
            <person name="Shen Z."/>
            <person name="Fox J.G."/>
        </authorList>
    </citation>
    <scope>NUCLEOTIDE SEQUENCE [LARGE SCALE GENOMIC DNA]</scope>
    <source>
        <strain evidence="4 5">MIT 98-6070</strain>
    </source>
</reference>
<dbReference type="Pfam" id="PF00440">
    <property type="entry name" value="TetR_N"/>
    <property type="match status" value="1"/>
</dbReference>
<evidence type="ECO:0000259" key="3">
    <source>
        <dbReference type="PROSITE" id="PS50977"/>
    </source>
</evidence>
<dbReference type="InterPro" id="IPR009057">
    <property type="entry name" value="Homeodomain-like_sf"/>
</dbReference>
<evidence type="ECO:0000256" key="2">
    <source>
        <dbReference type="PROSITE-ProRule" id="PRU00335"/>
    </source>
</evidence>
<dbReference type="RefSeq" id="WP_104699577.1">
    <property type="nucleotide sequence ID" value="NZ_FZPP01000007.1"/>
</dbReference>
<evidence type="ECO:0000256" key="1">
    <source>
        <dbReference type="ARBA" id="ARBA00023125"/>
    </source>
</evidence>
<gene>
    <name evidence="4" type="ORF">CQA63_03715</name>
</gene>
<dbReference type="PROSITE" id="PS50977">
    <property type="entry name" value="HTH_TETR_2"/>
    <property type="match status" value="1"/>
</dbReference>
<keyword evidence="1 2" id="KW-0238">DNA-binding</keyword>
<dbReference type="PANTHER" id="PTHR43479">
    <property type="entry name" value="ACREF/ENVCD OPERON REPRESSOR-RELATED"/>
    <property type="match status" value="1"/>
</dbReference>
<feature type="DNA-binding region" description="H-T-H motif" evidence="2">
    <location>
        <begin position="34"/>
        <end position="53"/>
    </location>
</feature>
<comment type="caution">
    <text evidence="4">The sequence shown here is derived from an EMBL/GenBank/DDBJ whole genome shotgun (WGS) entry which is preliminary data.</text>
</comment>
<dbReference type="OrthoDB" id="9793734at2"/>
<protein>
    <submittedName>
        <fullName evidence="4">TetR/AcrR family transcriptional regulator</fullName>
    </submittedName>
</protein>
<dbReference type="InterPro" id="IPR050624">
    <property type="entry name" value="HTH-type_Tx_Regulator"/>
</dbReference>
<dbReference type="InterPro" id="IPR001647">
    <property type="entry name" value="HTH_TetR"/>
</dbReference>
<accession>A0A3D8I594</accession>
<dbReference type="EMBL" id="NXLR01000004">
    <property type="protein sequence ID" value="RDU60330.1"/>
    <property type="molecule type" value="Genomic_DNA"/>
</dbReference>
<dbReference type="AlphaFoldDB" id="A0A3D8I594"/>
<proteinExistence type="predicted"/>
<feature type="domain" description="HTH tetR-type" evidence="3">
    <location>
        <begin position="8"/>
        <end position="71"/>
    </location>
</feature>
<evidence type="ECO:0000313" key="4">
    <source>
        <dbReference type="EMBL" id="RDU60330.1"/>
    </source>
</evidence>
<evidence type="ECO:0000313" key="5">
    <source>
        <dbReference type="Proteomes" id="UP000256599"/>
    </source>
</evidence>
<dbReference type="PANTHER" id="PTHR43479:SF11">
    <property type="entry name" value="ACREF_ENVCD OPERON REPRESSOR-RELATED"/>
    <property type="match status" value="1"/>
</dbReference>
<organism evidence="4 5">
    <name type="scientific">Helicobacter marmotae</name>
    <dbReference type="NCBI Taxonomy" id="152490"/>
    <lineage>
        <taxon>Bacteria</taxon>
        <taxon>Pseudomonadati</taxon>
        <taxon>Campylobacterota</taxon>
        <taxon>Epsilonproteobacteria</taxon>
        <taxon>Campylobacterales</taxon>
        <taxon>Helicobacteraceae</taxon>
        <taxon>Helicobacter</taxon>
    </lineage>
</organism>
<dbReference type="SUPFAM" id="SSF46689">
    <property type="entry name" value="Homeodomain-like"/>
    <property type="match status" value="1"/>
</dbReference>
<dbReference type="GO" id="GO:0003677">
    <property type="term" value="F:DNA binding"/>
    <property type="evidence" value="ECO:0007669"/>
    <property type="project" value="UniProtKB-UniRule"/>
</dbReference>
<dbReference type="Gene3D" id="1.10.357.10">
    <property type="entry name" value="Tetracycline Repressor, domain 2"/>
    <property type="match status" value="1"/>
</dbReference>